<sequence length="280" mass="32648">MYGTGENRQKGESVMATIFPREEKAEQLFEKILENPDACERLKDTFYEHFPESEDMDAQMPAVSPQTFTRALFQAYQNKDLSAFLMAICGNSMFDLLRNSFLIPIRFDDKGKTNPILLTDDQGILREKLPVNVPDKVYQKFSRIYQHREPIPQMREYLAYGFREEHRYGEEDLSVESVEIGRHLGILLLYAMPEHLQEHLTDAQVYVHVWDALMRLEDVLPRAFMYYGKMQVNGQETGSEELGIFLPLRHFGDAMERNIEQANGIALGFREEMERYARSV</sequence>
<gene>
    <name evidence="1" type="ordered locus">RHOM_01175</name>
</gene>
<name>G2SZC0_ROSHA</name>
<dbReference type="Proteomes" id="UP000008178">
    <property type="component" value="Chromosome"/>
</dbReference>
<evidence type="ECO:0000313" key="2">
    <source>
        <dbReference type="Proteomes" id="UP000008178"/>
    </source>
</evidence>
<dbReference type="STRING" id="585394.RHOM_01175"/>
<evidence type="ECO:0008006" key="3">
    <source>
        <dbReference type="Google" id="ProtNLM"/>
    </source>
</evidence>
<dbReference type="EMBL" id="CP003040">
    <property type="protein sequence ID" value="AEN95359.1"/>
    <property type="molecule type" value="Genomic_DNA"/>
</dbReference>
<dbReference type="eggNOG" id="ENOG502Z9PI">
    <property type="taxonomic scope" value="Bacteria"/>
</dbReference>
<proteinExistence type="predicted"/>
<dbReference type="Pfam" id="PF16160">
    <property type="entry name" value="DUF4866"/>
    <property type="match status" value="1"/>
</dbReference>
<dbReference type="AlphaFoldDB" id="G2SZC0"/>
<keyword evidence="2" id="KW-1185">Reference proteome</keyword>
<dbReference type="InterPro" id="IPR032357">
    <property type="entry name" value="DUF4866"/>
</dbReference>
<organism evidence="1 2">
    <name type="scientific">Roseburia hominis (strain DSM 16839 / JCM 17582 / NCIMB 14029 / A2-183)</name>
    <dbReference type="NCBI Taxonomy" id="585394"/>
    <lineage>
        <taxon>Bacteria</taxon>
        <taxon>Bacillati</taxon>
        <taxon>Bacillota</taxon>
        <taxon>Clostridia</taxon>
        <taxon>Lachnospirales</taxon>
        <taxon>Lachnospiraceae</taxon>
        <taxon>Roseburia</taxon>
    </lineage>
</organism>
<dbReference type="KEGG" id="rho:RHOM_01175"/>
<protein>
    <recommendedName>
        <fullName evidence="3">DUF4866 domain-containing protein</fullName>
    </recommendedName>
</protein>
<accession>G2SZC0</accession>
<dbReference type="HOGENOM" id="CLU_1110121_0_0_9"/>
<evidence type="ECO:0000313" key="1">
    <source>
        <dbReference type="EMBL" id="AEN95359.1"/>
    </source>
</evidence>
<reference evidence="1 2" key="1">
    <citation type="journal article" date="2015" name="Genome Announc.">
        <title>Complete genome sequence of the human gut symbiont Roseburia hominis.</title>
        <authorList>
            <person name="Travis A.J."/>
            <person name="Kelly D."/>
            <person name="Flint H.J."/>
            <person name="Aminov R.I."/>
        </authorList>
    </citation>
    <scope>NUCLEOTIDE SEQUENCE [LARGE SCALE GENOMIC DNA]</scope>
    <source>
        <strain evidence="2">DSM 16839 / JCM 17582 / NCIMB 14029 / A2-183</strain>
    </source>
</reference>